<dbReference type="AlphaFoldDB" id="A0A261FAD2"/>
<protein>
    <recommendedName>
        <fullName evidence="5">Acyl-CoA synthetase</fullName>
    </recommendedName>
</protein>
<comment type="caution">
    <text evidence="7">The sequence shown here is derived from an EMBL/GenBank/DDBJ whole genome shotgun (WGS) entry which is preliminary data.</text>
</comment>
<dbReference type="Pfam" id="PF23562">
    <property type="entry name" value="AMP-binding_C_3"/>
    <property type="match status" value="1"/>
</dbReference>
<dbReference type="GO" id="GO:0004467">
    <property type="term" value="F:long-chain fatty acid-CoA ligase activity"/>
    <property type="evidence" value="ECO:0007669"/>
    <property type="project" value="TreeGrafter"/>
</dbReference>
<feature type="domain" description="AMP-dependent synthetase/ligase" evidence="6">
    <location>
        <begin position="23"/>
        <end position="431"/>
    </location>
</feature>
<evidence type="ECO:0000313" key="8">
    <source>
        <dbReference type="Proteomes" id="UP000228976"/>
    </source>
</evidence>
<dbReference type="SUPFAM" id="SSF56801">
    <property type="entry name" value="Acetyl-CoA synthetase-like"/>
    <property type="match status" value="1"/>
</dbReference>
<dbReference type="Pfam" id="PF00501">
    <property type="entry name" value="AMP-binding"/>
    <property type="match status" value="1"/>
</dbReference>
<comment type="similarity">
    <text evidence="1">Belongs to the ATP-dependent AMP-binding enzyme family.</text>
</comment>
<dbReference type="GO" id="GO:0016020">
    <property type="term" value="C:membrane"/>
    <property type="evidence" value="ECO:0007669"/>
    <property type="project" value="TreeGrafter"/>
</dbReference>
<proteinExistence type="inferred from homology"/>
<dbReference type="CDD" id="cd05907">
    <property type="entry name" value="VL_LC_FACS_like"/>
    <property type="match status" value="1"/>
</dbReference>
<evidence type="ECO:0000313" key="7">
    <source>
        <dbReference type="EMBL" id="OZG56117.1"/>
    </source>
</evidence>
<evidence type="ECO:0000256" key="2">
    <source>
        <dbReference type="ARBA" id="ARBA00022598"/>
    </source>
</evidence>
<dbReference type="OrthoDB" id="9803968at2"/>
<dbReference type="Gene3D" id="3.40.50.12780">
    <property type="entry name" value="N-terminal domain of ligase-like"/>
    <property type="match status" value="1"/>
</dbReference>
<evidence type="ECO:0000256" key="5">
    <source>
        <dbReference type="ARBA" id="ARBA00032875"/>
    </source>
</evidence>
<dbReference type="InterPro" id="IPR020845">
    <property type="entry name" value="AMP-binding_CS"/>
</dbReference>
<name>A0A261FAD2_9BIFI</name>
<evidence type="ECO:0000256" key="3">
    <source>
        <dbReference type="ARBA" id="ARBA00022832"/>
    </source>
</evidence>
<keyword evidence="4" id="KW-0443">Lipid metabolism</keyword>
<dbReference type="RefSeq" id="WP_094689682.1">
    <property type="nucleotide sequence ID" value="NZ_JACBYZ010000001.1"/>
</dbReference>
<dbReference type="PANTHER" id="PTHR43272">
    <property type="entry name" value="LONG-CHAIN-FATTY-ACID--COA LIGASE"/>
    <property type="match status" value="1"/>
</dbReference>
<dbReference type="Proteomes" id="UP000228976">
    <property type="component" value="Unassembled WGS sequence"/>
</dbReference>
<evidence type="ECO:0000259" key="6">
    <source>
        <dbReference type="Pfam" id="PF00501"/>
    </source>
</evidence>
<gene>
    <name evidence="7" type="ORF">AEAE_0605</name>
</gene>
<dbReference type="InterPro" id="IPR042099">
    <property type="entry name" value="ANL_N_sf"/>
</dbReference>
<accession>A0A261FAD2</accession>
<dbReference type="EMBL" id="MWWU01000002">
    <property type="protein sequence ID" value="OZG56117.1"/>
    <property type="molecule type" value="Genomic_DNA"/>
</dbReference>
<dbReference type="PROSITE" id="PS00455">
    <property type="entry name" value="AMP_BINDING"/>
    <property type="match status" value="1"/>
</dbReference>
<evidence type="ECO:0000256" key="4">
    <source>
        <dbReference type="ARBA" id="ARBA00023098"/>
    </source>
</evidence>
<keyword evidence="2" id="KW-0436">Ligase</keyword>
<dbReference type="InterPro" id="IPR000873">
    <property type="entry name" value="AMP-dep_synth/lig_dom"/>
</dbReference>
<reference evidence="7 8" key="1">
    <citation type="journal article" date="2017" name="BMC Genomics">
        <title>Comparative genomic and phylogenomic analyses of the Bifidobacteriaceae family.</title>
        <authorList>
            <person name="Lugli G.A."/>
            <person name="Milani C."/>
            <person name="Turroni F."/>
            <person name="Duranti S."/>
            <person name="Mancabelli L."/>
            <person name="Mangifesta M."/>
            <person name="Ferrario C."/>
            <person name="Modesto M."/>
            <person name="Mattarelli P."/>
            <person name="Jiri K."/>
            <person name="van Sinderen D."/>
            <person name="Ventura M."/>
        </authorList>
    </citation>
    <scope>NUCLEOTIDE SEQUENCE [LARGE SCALE GENOMIC DNA]</scope>
    <source>
        <strain evidence="7 8">LMG 21773</strain>
    </source>
</reference>
<organism evidence="7 8">
    <name type="scientific">Aeriscardovia aeriphila</name>
    <dbReference type="NCBI Taxonomy" id="218139"/>
    <lineage>
        <taxon>Bacteria</taxon>
        <taxon>Bacillati</taxon>
        <taxon>Actinomycetota</taxon>
        <taxon>Actinomycetes</taxon>
        <taxon>Bifidobacteriales</taxon>
        <taxon>Bifidobacteriaceae</taxon>
        <taxon>Aeriscardovia</taxon>
    </lineage>
</organism>
<keyword evidence="3" id="KW-0276">Fatty acid metabolism</keyword>
<sequence length="610" mass="66423">MKKQYTTPSEDVDVDRSVYTILQDRVERMPEQALVEYRDKNNQWHEISATEFIALVRELAKGLLASGVGTGTPVAILSHTRYEWTALDTAIMAIGAITVPIYETNSPAQVKNILLDAAVQYAFAEDDEQLAKFDAVKPETPLLKTVYVIENHALDSLKELGREVSDETLDQAINSVTGSTLATIVYTSGSTGTPKGVEIEHRNFVSICEASKQSMPGIVRRPNGSYLCFLPFAHVFARFMQFLVFESEMKLSIGGSMKTILQDFRHVKPTLVLGVPRVFEKVYNAATQKAGRGAAGYLFARAARIARAWSRAQQDVVYGRSERIPAWLNLQRNVYSALVYSKIREVLGGNVDYIVCGGAPLDQDIAHFFNGCGLPLLEGYGLTETCAPATVNPEKGYRIGTVGVPLAGMSVGVADDDEIVIAGGSIARGYHNAPEATADTFDADGWFHTGDLGDIDEQGFVTITGRKKDLIITAGGKNVSPAGLEASVMTSPVVAQCVVIGDRKPFIAALVTLDLADTNSWLASQGAAEVESLQEARENPLVRAEVSRAVSVANKQVSRAESIRKFEILDSQFTEANGMLTPSLKTKRAVIVRNLQQVIDEKIYTAPQQH</sequence>
<keyword evidence="8" id="KW-1185">Reference proteome</keyword>
<evidence type="ECO:0000256" key="1">
    <source>
        <dbReference type="ARBA" id="ARBA00006432"/>
    </source>
</evidence>
<dbReference type="PANTHER" id="PTHR43272:SF32">
    <property type="entry name" value="AMP-DEPENDENT SYNTHETASE_LIGASE DOMAIN-CONTAINING PROTEIN"/>
    <property type="match status" value="1"/>
</dbReference>